<dbReference type="EMBL" id="FOAD01000001">
    <property type="protein sequence ID" value="SEK34714.1"/>
    <property type="molecule type" value="Genomic_DNA"/>
</dbReference>
<name>A0A1H7G9I2_HALLR</name>
<reference evidence="1 2" key="1">
    <citation type="submission" date="2016-10" db="EMBL/GenBank/DDBJ databases">
        <authorList>
            <person name="de Groot N.N."/>
        </authorList>
    </citation>
    <scope>NUCLEOTIDE SEQUENCE [LARGE SCALE GENOMIC DNA]</scope>
    <source>
        <strain evidence="1 2">CDM_5</strain>
    </source>
</reference>
<dbReference type="Proteomes" id="UP000183894">
    <property type="component" value="Unassembled WGS sequence"/>
</dbReference>
<gene>
    <name evidence="1" type="ORF">SAMN04488691_101252</name>
</gene>
<accession>A0A1H7G9I2</accession>
<sequence length="29" mass="3212">MVFKSGDNTHQNTGEFLTSEVALTVNNRT</sequence>
<dbReference type="AlphaFoldDB" id="A0A1H7G9I2"/>
<evidence type="ECO:0000313" key="1">
    <source>
        <dbReference type="EMBL" id="SEK34714.1"/>
    </source>
</evidence>
<evidence type="ECO:0000313" key="2">
    <source>
        <dbReference type="Proteomes" id="UP000183894"/>
    </source>
</evidence>
<proteinExistence type="predicted"/>
<organism evidence="1 2">
    <name type="scientific">Haloferax larsenii</name>
    <dbReference type="NCBI Taxonomy" id="302484"/>
    <lineage>
        <taxon>Archaea</taxon>
        <taxon>Methanobacteriati</taxon>
        <taxon>Methanobacteriota</taxon>
        <taxon>Stenosarchaea group</taxon>
        <taxon>Halobacteria</taxon>
        <taxon>Halobacteriales</taxon>
        <taxon>Haloferacaceae</taxon>
        <taxon>Haloferax</taxon>
    </lineage>
</organism>
<protein>
    <submittedName>
        <fullName evidence="1">Uncharacterized protein</fullName>
    </submittedName>
</protein>